<dbReference type="Ensembl" id="ENSMAMT00000036212.2">
    <property type="protein sequence ID" value="ENSMAMP00000035302.2"/>
    <property type="gene ID" value="ENSMAMG00000023699.2"/>
</dbReference>
<dbReference type="GeneTree" id="ENSGT00390000015805"/>
<dbReference type="SUPFAM" id="SSF47266">
    <property type="entry name" value="4-helical cytokines"/>
    <property type="match status" value="1"/>
</dbReference>
<evidence type="ECO:0000313" key="3">
    <source>
        <dbReference type="Ensembl" id="ENSMAMP00000035302.2"/>
    </source>
</evidence>
<feature type="signal peptide" evidence="2">
    <location>
        <begin position="1"/>
        <end position="25"/>
    </location>
</feature>
<dbReference type="GO" id="GO:0005615">
    <property type="term" value="C:extracellular space"/>
    <property type="evidence" value="ECO:0007669"/>
    <property type="project" value="TreeGrafter"/>
</dbReference>
<dbReference type="PANTHER" id="PTHR10058:SF0">
    <property type="entry name" value="MACROPHAGE COLONY-STIMULATING FACTOR 1"/>
    <property type="match status" value="1"/>
</dbReference>
<reference evidence="3" key="1">
    <citation type="submission" date="2025-08" db="UniProtKB">
        <authorList>
            <consortium name="Ensembl"/>
        </authorList>
    </citation>
    <scope>IDENTIFICATION</scope>
</reference>
<dbReference type="STRING" id="205130.ENSMAMP00000035302"/>
<sequence>MLFFFFLQAQHLCLLLFLCLRLVLGGVPGPCQHSVTQDNLLSLNRLVSLPKHQTLFRVQLGRSENLEVCYIKAVFPQILELLSTHFRYVRNSDNRRYVHTLEKVIFHLYSQGCVAEINEEIEDSPVRFIRIVESSPKEALKKVKGVMQKYIGLMTESTGPVNWNCQADYAPQDNSEYTTSTDSSTGINRNS</sequence>
<dbReference type="GO" id="GO:0016020">
    <property type="term" value="C:membrane"/>
    <property type="evidence" value="ECO:0007669"/>
    <property type="project" value="InterPro"/>
</dbReference>
<dbReference type="Proteomes" id="UP000261640">
    <property type="component" value="Unplaced"/>
</dbReference>
<dbReference type="InParanoid" id="A0A3Q3NFC0"/>
<evidence type="ECO:0000313" key="4">
    <source>
        <dbReference type="Proteomes" id="UP000261640"/>
    </source>
</evidence>
<proteinExistence type="predicted"/>
<dbReference type="GO" id="GO:0008083">
    <property type="term" value="F:growth factor activity"/>
    <property type="evidence" value="ECO:0007669"/>
    <property type="project" value="InterPro"/>
</dbReference>
<dbReference type="Gene3D" id="1.20.1250.10">
    <property type="match status" value="1"/>
</dbReference>
<dbReference type="PANTHER" id="PTHR10058">
    <property type="entry name" value="MACROPHAGE COLONY STIMULATING FACTOR"/>
    <property type="match status" value="1"/>
</dbReference>
<dbReference type="AlphaFoldDB" id="A0A3Q3NFC0"/>
<dbReference type="FunFam" id="1.20.1250.10:FF:000056">
    <property type="entry name" value="Colony-stimulating factor 1b (macrophage)"/>
    <property type="match status" value="1"/>
</dbReference>
<accession>A0A3Q3NFC0</accession>
<keyword evidence="2" id="KW-0732">Signal</keyword>
<dbReference type="GO" id="GO:0005125">
    <property type="term" value="F:cytokine activity"/>
    <property type="evidence" value="ECO:0007669"/>
    <property type="project" value="InterPro"/>
</dbReference>
<dbReference type="InterPro" id="IPR008001">
    <property type="entry name" value="MCSF-1"/>
</dbReference>
<evidence type="ECO:0000256" key="1">
    <source>
        <dbReference type="SAM" id="MobiDB-lite"/>
    </source>
</evidence>
<protein>
    <submittedName>
        <fullName evidence="3">Uncharacterized protein</fullName>
    </submittedName>
</protein>
<organism evidence="3 4">
    <name type="scientific">Mastacembelus armatus</name>
    <name type="common">zig-zag eel</name>
    <dbReference type="NCBI Taxonomy" id="205130"/>
    <lineage>
        <taxon>Eukaryota</taxon>
        <taxon>Metazoa</taxon>
        <taxon>Chordata</taxon>
        <taxon>Craniata</taxon>
        <taxon>Vertebrata</taxon>
        <taxon>Euteleostomi</taxon>
        <taxon>Actinopterygii</taxon>
        <taxon>Neopterygii</taxon>
        <taxon>Teleostei</taxon>
        <taxon>Neoteleostei</taxon>
        <taxon>Acanthomorphata</taxon>
        <taxon>Anabantaria</taxon>
        <taxon>Synbranchiformes</taxon>
        <taxon>Mastacembelidae</taxon>
        <taxon>Mastacembelus</taxon>
    </lineage>
</organism>
<feature type="region of interest" description="Disordered" evidence="1">
    <location>
        <begin position="172"/>
        <end position="191"/>
    </location>
</feature>
<reference evidence="3" key="2">
    <citation type="submission" date="2025-09" db="UniProtKB">
        <authorList>
            <consortium name="Ensembl"/>
        </authorList>
    </citation>
    <scope>IDENTIFICATION</scope>
</reference>
<evidence type="ECO:0000256" key="2">
    <source>
        <dbReference type="SAM" id="SignalP"/>
    </source>
</evidence>
<feature type="chain" id="PRO_5030081791" evidence="2">
    <location>
        <begin position="26"/>
        <end position="191"/>
    </location>
</feature>
<dbReference type="InterPro" id="IPR009079">
    <property type="entry name" value="4_helix_cytokine-like_core"/>
</dbReference>
<keyword evidence="4" id="KW-1185">Reference proteome</keyword>
<name>A0A3Q3NFC0_9TELE</name>